<gene>
    <name evidence="1" type="ORF">JBS370_LOCUS38917</name>
</gene>
<accession>A0A820EZV1</accession>
<name>A0A820EZV1_9BILA</name>
<proteinExistence type="predicted"/>
<dbReference type="EMBL" id="CAJOBD010023667">
    <property type="protein sequence ID" value="CAF4256598.1"/>
    <property type="molecule type" value="Genomic_DNA"/>
</dbReference>
<dbReference type="Proteomes" id="UP000663836">
    <property type="component" value="Unassembled WGS sequence"/>
</dbReference>
<organism evidence="1 2">
    <name type="scientific">Rotaria sordida</name>
    <dbReference type="NCBI Taxonomy" id="392033"/>
    <lineage>
        <taxon>Eukaryota</taxon>
        <taxon>Metazoa</taxon>
        <taxon>Spiralia</taxon>
        <taxon>Gnathifera</taxon>
        <taxon>Rotifera</taxon>
        <taxon>Eurotatoria</taxon>
        <taxon>Bdelloidea</taxon>
        <taxon>Philodinida</taxon>
        <taxon>Philodinidae</taxon>
        <taxon>Rotaria</taxon>
    </lineage>
</organism>
<evidence type="ECO:0000313" key="1">
    <source>
        <dbReference type="EMBL" id="CAF4256598.1"/>
    </source>
</evidence>
<reference evidence="1" key="1">
    <citation type="submission" date="2021-02" db="EMBL/GenBank/DDBJ databases">
        <authorList>
            <person name="Nowell W R."/>
        </authorList>
    </citation>
    <scope>NUCLEOTIDE SEQUENCE</scope>
</reference>
<protein>
    <submittedName>
        <fullName evidence="1">Uncharacterized protein</fullName>
    </submittedName>
</protein>
<sequence>MDELQLCRGDTVLLK</sequence>
<evidence type="ECO:0000313" key="2">
    <source>
        <dbReference type="Proteomes" id="UP000663836"/>
    </source>
</evidence>
<comment type="caution">
    <text evidence="1">The sequence shown here is derived from an EMBL/GenBank/DDBJ whole genome shotgun (WGS) entry which is preliminary data.</text>
</comment>
<feature type="non-terminal residue" evidence="1">
    <location>
        <position position="15"/>
    </location>
</feature>